<sequence>MNPVCYVIHYMFQPGPEIIKILEKIVTIPGPPVNQCNTLNCVVSRDYEAGKIIAVLPLCEGKQSLICNPRPAI</sequence>
<dbReference type="EMBL" id="NCTK01000001">
    <property type="protein sequence ID" value="OYQ14173.1"/>
    <property type="molecule type" value="Genomic_DNA"/>
</dbReference>
<name>A0AAP7ZPG8_RALSL</name>
<dbReference type="Proteomes" id="UP000216164">
    <property type="component" value="Unassembled WGS sequence"/>
</dbReference>
<organism evidence="1 2">
    <name type="scientific">Ralstonia solanacearum K60</name>
    <dbReference type="NCBI Taxonomy" id="1091042"/>
    <lineage>
        <taxon>Bacteria</taxon>
        <taxon>Pseudomonadati</taxon>
        <taxon>Pseudomonadota</taxon>
        <taxon>Betaproteobacteria</taxon>
        <taxon>Burkholderiales</taxon>
        <taxon>Burkholderiaceae</taxon>
        <taxon>Ralstonia</taxon>
        <taxon>Ralstonia solanacearum species complex</taxon>
    </lineage>
</organism>
<gene>
    <name evidence="1" type="ORF">B7R77_13530</name>
</gene>
<accession>A0AAP7ZPG8</accession>
<evidence type="ECO:0000313" key="2">
    <source>
        <dbReference type="Proteomes" id="UP000216164"/>
    </source>
</evidence>
<protein>
    <submittedName>
        <fullName evidence="1">Uncharacterized protein</fullName>
    </submittedName>
</protein>
<evidence type="ECO:0000313" key="1">
    <source>
        <dbReference type="EMBL" id="OYQ14173.1"/>
    </source>
</evidence>
<reference evidence="1 2" key="1">
    <citation type="submission" date="2017-04" db="EMBL/GenBank/DDBJ databases">
        <title>Genome Announcement: Closed genomes of Ralstonia solanacearum strains K60, UW551, and UW700.</title>
        <authorList>
            <person name="Hayes M."/>
            <person name="Macintyre A.M."/>
            <person name="Allen C."/>
        </authorList>
    </citation>
    <scope>NUCLEOTIDE SEQUENCE [LARGE SCALE GENOMIC DNA]</scope>
    <source>
        <strain evidence="1 2">UW25</strain>
    </source>
</reference>
<proteinExistence type="predicted"/>
<comment type="caution">
    <text evidence="1">The sequence shown here is derived from an EMBL/GenBank/DDBJ whole genome shotgun (WGS) entry which is preliminary data.</text>
</comment>
<dbReference type="AlphaFoldDB" id="A0AAP7ZPG8"/>